<dbReference type="SUPFAM" id="SSF55073">
    <property type="entry name" value="Nucleotide cyclase"/>
    <property type="match status" value="1"/>
</dbReference>
<dbReference type="InterPro" id="IPR029787">
    <property type="entry name" value="Nucleotide_cyclase"/>
</dbReference>
<dbReference type="FunFam" id="3.20.20.450:FF:000001">
    <property type="entry name" value="Cyclic di-GMP phosphodiesterase yahA"/>
    <property type="match status" value="1"/>
</dbReference>
<dbReference type="Pfam" id="PF00989">
    <property type="entry name" value="PAS"/>
    <property type="match status" value="1"/>
</dbReference>
<dbReference type="CDD" id="cd01948">
    <property type="entry name" value="EAL"/>
    <property type="match status" value="1"/>
</dbReference>
<proteinExistence type="predicted"/>
<dbReference type="InterPro" id="IPR052155">
    <property type="entry name" value="Biofilm_reg_signaling"/>
</dbReference>
<dbReference type="Pfam" id="PF13188">
    <property type="entry name" value="PAS_8"/>
    <property type="match status" value="1"/>
</dbReference>
<dbReference type="InterPro" id="IPR035919">
    <property type="entry name" value="EAL_sf"/>
</dbReference>
<dbReference type="SMART" id="SM00052">
    <property type="entry name" value="EAL"/>
    <property type="match status" value="1"/>
</dbReference>
<dbReference type="InterPro" id="IPR043128">
    <property type="entry name" value="Rev_trsase/Diguanyl_cyclase"/>
</dbReference>
<evidence type="ECO:0000259" key="4">
    <source>
        <dbReference type="PROSITE" id="PS50887"/>
    </source>
</evidence>
<dbReference type="PANTHER" id="PTHR44757:SF2">
    <property type="entry name" value="BIOFILM ARCHITECTURE MAINTENANCE PROTEIN MBAA"/>
    <property type="match status" value="1"/>
</dbReference>
<dbReference type="PROSITE" id="PS50113">
    <property type="entry name" value="PAC"/>
    <property type="match status" value="1"/>
</dbReference>
<dbReference type="Gene3D" id="3.30.70.270">
    <property type="match status" value="1"/>
</dbReference>
<feature type="domain" description="GGDEF" evidence="4">
    <location>
        <begin position="495"/>
        <end position="628"/>
    </location>
</feature>
<feature type="domain" description="PAC" evidence="2">
    <location>
        <begin position="409"/>
        <end position="463"/>
    </location>
</feature>
<evidence type="ECO:0000259" key="1">
    <source>
        <dbReference type="PROSITE" id="PS50112"/>
    </source>
</evidence>
<accession>A0A3B0ZQL6</accession>
<dbReference type="Gene3D" id="3.30.450.40">
    <property type="match status" value="1"/>
</dbReference>
<dbReference type="SMART" id="SM00267">
    <property type="entry name" value="GGDEF"/>
    <property type="match status" value="1"/>
</dbReference>
<dbReference type="PROSITE" id="PS50112">
    <property type="entry name" value="PAS"/>
    <property type="match status" value="1"/>
</dbReference>
<evidence type="ECO:0000259" key="2">
    <source>
        <dbReference type="PROSITE" id="PS50113"/>
    </source>
</evidence>
<gene>
    <name evidence="5" type="ORF">MNBD_GAMMA16-1209</name>
</gene>
<dbReference type="CDD" id="cd01949">
    <property type="entry name" value="GGDEF"/>
    <property type="match status" value="1"/>
</dbReference>
<dbReference type="PROSITE" id="PS50887">
    <property type="entry name" value="GGDEF"/>
    <property type="match status" value="1"/>
</dbReference>
<dbReference type="InterPro" id="IPR001633">
    <property type="entry name" value="EAL_dom"/>
</dbReference>
<dbReference type="Gene3D" id="3.20.20.450">
    <property type="entry name" value="EAL domain"/>
    <property type="match status" value="1"/>
</dbReference>
<dbReference type="InterPro" id="IPR000160">
    <property type="entry name" value="GGDEF_dom"/>
</dbReference>
<protein>
    <submittedName>
        <fullName evidence="5">Diguanylate cyclase/phosphodiesterase (GGDEF &amp; EAL domains) with PAS/PAC sensor(S)</fullName>
    </submittedName>
</protein>
<dbReference type="NCBIfam" id="TIGR00254">
    <property type="entry name" value="GGDEF"/>
    <property type="match status" value="1"/>
</dbReference>
<reference evidence="5" key="1">
    <citation type="submission" date="2018-06" db="EMBL/GenBank/DDBJ databases">
        <authorList>
            <person name="Zhirakovskaya E."/>
        </authorList>
    </citation>
    <scope>NUCLEOTIDE SEQUENCE</scope>
</reference>
<dbReference type="SMART" id="SM00091">
    <property type="entry name" value="PAS"/>
    <property type="match status" value="2"/>
</dbReference>
<feature type="domain" description="EAL" evidence="3">
    <location>
        <begin position="637"/>
        <end position="891"/>
    </location>
</feature>
<dbReference type="PROSITE" id="PS50883">
    <property type="entry name" value="EAL"/>
    <property type="match status" value="1"/>
</dbReference>
<dbReference type="Pfam" id="PF00563">
    <property type="entry name" value="EAL"/>
    <property type="match status" value="1"/>
</dbReference>
<dbReference type="InterPro" id="IPR000014">
    <property type="entry name" value="PAS"/>
</dbReference>
<evidence type="ECO:0000259" key="3">
    <source>
        <dbReference type="PROSITE" id="PS50883"/>
    </source>
</evidence>
<feature type="domain" description="PAS" evidence="1">
    <location>
        <begin position="338"/>
        <end position="394"/>
    </location>
</feature>
<dbReference type="InterPro" id="IPR035965">
    <property type="entry name" value="PAS-like_dom_sf"/>
</dbReference>
<dbReference type="CDD" id="cd00130">
    <property type="entry name" value="PAS"/>
    <property type="match status" value="1"/>
</dbReference>
<dbReference type="InterPro" id="IPR013767">
    <property type="entry name" value="PAS_fold"/>
</dbReference>
<sequence>MMQEKEFLDNIVQPITHKFNAFLTYEALSQVNKKEYQNLHNLDALYRISQIIFKYNDMDEMLNKIMNEILEMFSCDRAWLLYPCDPNVLEWSVPIESTRPEWPGANANYAMIEISEQVKKVMHTALDAGRVVTFDTKKDEFFRQSIEAKIFSIRSQMINAIYPRHGKPWMFGVHYCTQHHSFSLNETRKFEALSHRIADAISICLTLKESQESEEKYRTLVENAPEAIIVYDATTGIIIDANQNAFGLLSLDKDNYCNTSFFSLEPPDELYGCNSSLELKAKSDLAVSGNVPVFEWNIFSESKLIPCEIRLIKLPTKDSVLIRGSISDISQRKNSEVHAYKLSSALEQTADAIAITDTNGVIEYVNIAFENITGYSKHSLIGKNMSILKSDDQSNAFYQELWTNLNSGKIFNDVIINRRLNGTTYYEQKSITPLKNVQGQITHFISTGKDVTESMKTQERLNYLAHHDILTELPNRTYFIDHLSQALLRAKRCRTKVAVLFIDLDRFKYVNDSLGHDIGDEALQLVAKILSKCLRGSDTIARLGGDEFAVILEGIHTEKDAASSSKKIVSALTLPIFVQKYEIFLTASIGISLFPDNGTDTRTLLKHADVAMYKSKELGRNKYEFYTADLTYRAYERLKLETHLRNALGRNEFELYYQPQVNMLNGEMYGLECLLRWHHPEWGIVLPSEFVPILEETGIITQVGEWVIRTACMQLAEWQEEGIPPKNLSINISTRQFDLLDFEPTIKNILIETSAEPHRLELELTESLLVKNERITFDLLKRFDQMGIRLSIDDFGTGYSSLSYLKRFSIHTLKIDRSFIRNITTDPEDASIVDTIITLAHKLNIGVIAEGVETQEQLQFLVARKCNISQGFLFSSPIPAKEVSKYLAKNYLFAV</sequence>
<dbReference type="InterPro" id="IPR029016">
    <property type="entry name" value="GAF-like_dom_sf"/>
</dbReference>
<dbReference type="InterPro" id="IPR000700">
    <property type="entry name" value="PAS-assoc_C"/>
</dbReference>
<dbReference type="InterPro" id="IPR001610">
    <property type="entry name" value="PAC"/>
</dbReference>
<dbReference type="NCBIfam" id="TIGR00229">
    <property type="entry name" value="sensory_box"/>
    <property type="match status" value="2"/>
</dbReference>
<dbReference type="SUPFAM" id="SSF141868">
    <property type="entry name" value="EAL domain-like"/>
    <property type="match status" value="1"/>
</dbReference>
<dbReference type="SMART" id="SM00086">
    <property type="entry name" value="PAC"/>
    <property type="match status" value="1"/>
</dbReference>
<dbReference type="AlphaFoldDB" id="A0A3B0ZQL6"/>
<dbReference type="EMBL" id="UOFO01000022">
    <property type="protein sequence ID" value="VAW83704.1"/>
    <property type="molecule type" value="Genomic_DNA"/>
</dbReference>
<dbReference type="SUPFAM" id="SSF55785">
    <property type="entry name" value="PYP-like sensor domain (PAS domain)"/>
    <property type="match status" value="2"/>
</dbReference>
<evidence type="ECO:0000313" key="5">
    <source>
        <dbReference type="EMBL" id="VAW83704.1"/>
    </source>
</evidence>
<dbReference type="Gene3D" id="3.30.450.20">
    <property type="entry name" value="PAS domain"/>
    <property type="match status" value="2"/>
</dbReference>
<dbReference type="PANTHER" id="PTHR44757">
    <property type="entry name" value="DIGUANYLATE CYCLASE DGCP"/>
    <property type="match status" value="1"/>
</dbReference>
<name>A0A3B0ZQL6_9ZZZZ</name>
<organism evidence="5">
    <name type="scientific">hydrothermal vent metagenome</name>
    <dbReference type="NCBI Taxonomy" id="652676"/>
    <lineage>
        <taxon>unclassified sequences</taxon>
        <taxon>metagenomes</taxon>
        <taxon>ecological metagenomes</taxon>
    </lineage>
</organism>
<dbReference type="GO" id="GO:0006355">
    <property type="term" value="P:regulation of DNA-templated transcription"/>
    <property type="evidence" value="ECO:0007669"/>
    <property type="project" value="InterPro"/>
</dbReference>
<dbReference type="Pfam" id="PF00990">
    <property type="entry name" value="GGDEF"/>
    <property type="match status" value="1"/>
</dbReference>
<dbReference type="SUPFAM" id="SSF55781">
    <property type="entry name" value="GAF domain-like"/>
    <property type="match status" value="1"/>
</dbReference>
<dbReference type="FunFam" id="3.30.70.270:FF:000001">
    <property type="entry name" value="Diguanylate cyclase domain protein"/>
    <property type="match status" value="1"/>
</dbReference>